<dbReference type="VEuPathDB" id="MicrosporidiaDB:ECANGB1_1448"/>
<dbReference type="EMBL" id="LWDP01000042">
    <property type="protein sequence ID" value="ORD93880.1"/>
    <property type="molecule type" value="Genomic_DNA"/>
</dbReference>
<dbReference type="AlphaFoldDB" id="A0A1Y1S620"/>
<name>A0A1Y1S620_9MICR</name>
<evidence type="ECO:0000313" key="1">
    <source>
        <dbReference type="EMBL" id="ORD93880.1"/>
    </source>
</evidence>
<reference evidence="1 2" key="1">
    <citation type="journal article" date="2017" name="Environ. Microbiol.">
        <title>Decay of the glycolytic pathway and adaptation to intranuclear parasitism within Enterocytozoonidae microsporidia.</title>
        <authorList>
            <person name="Wiredu Boakye D."/>
            <person name="Jaroenlak P."/>
            <person name="Prachumwat A."/>
            <person name="Williams T.A."/>
            <person name="Bateman K.S."/>
            <person name="Itsathitphaisarn O."/>
            <person name="Sritunyalucksana K."/>
            <person name="Paszkiewicz K.H."/>
            <person name="Moore K.A."/>
            <person name="Stentiford G.D."/>
            <person name="Williams B.A."/>
        </authorList>
    </citation>
    <scope>NUCLEOTIDE SEQUENCE [LARGE SCALE GENOMIC DNA]</scope>
    <source>
        <strain evidence="1 2">GB1</strain>
    </source>
</reference>
<proteinExistence type="predicted"/>
<evidence type="ECO:0000313" key="2">
    <source>
        <dbReference type="Proteomes" id="UP000192639"/>
    </source>
</evidence>
<keyword evidence="2" id="KW-1185">Reference proteome</keyword>
<organism evidence="1 2">
    <name type="scientific">Enterospora canceri</name>
    <dbReference type="NCBI Taxonomy" id="1081671"/>
    <lineage>
        <taxon>Eukaryota</taxon>
        <taxon>Fungi</taxon>
        <taxon>Fungi incertae sedis</taxon>
        <taxon>Microsporidia</taxon>
        <taxon>Enterocytozoonidae</taxon>
        <taxon>Enterospora</taxon>
    </lineage>
</organism>
<dbReference type="Proteomes" id="UP000192639">
    <property type="component" value="Unassembled WGS sequence"/>
</dbReference>
<protein>
    <submittedName>
        <fullName evidence="1">Uncharacterized protein</fullName>
    </submittedName>
</protein>
<sequence length="59" mass="6885">MIKNWSNSLFYACLMTSNKGEFVIDEDENIMSIEVIGHVHREVTSDLFQQRMGDKHILI</sequence>
<accession>A0A1Y1S620</accession>
<gene>
    <name evidence="1" type="ORF">ECANGB1_1448</name>
</gene>
<comment type="caution">
    <text evidence="1">The sequence shown here is derived from an EMBL/GenBank/DDBJ whole genome shotgun (WGS) entry which is preliminary data.</text>
</comment>